<dbReference type="Proteomes" id="UP000631114">
    <property type="component" value="Unassembled WGS sequence"/>
</dbReference>
<evidence type="ECO:0000313" key="3">
    <source>
        <dbReference type="Proteomes" id="UP000631114"/>
    </source>
</evidence>
<keyword evidence="1" id="KW-0472">Membrane</keyword>
<organism evidence="2 3">
    <name type="scientific">Coptis chinensis</name>
    <dbReference type="NCBI Taxonomy" id="261450"/>
    <lineage>
        <taxon>Eukaryota</taxon>
        <taxon>Viridiplantae</taxon>
        <taxon>Streptophyta</taxon>
        <taxon>Embryophyta</taxon>
        <taxon>Tracheophyta</taxon>
        <taxon>Spermatophyta</taxon>
        <taxon>Magnoliopsida</taxon>
        <taxon>Ranunculales</taxon>
        <taxon>Ranunculaceae</taxon>
        <taxon>Coptidoideae</taxon>
        <taxon>Coptis</taxon>
    </lineage>
</organism>
<sequence>MKSSALSSKTCMLVFSRVLASAGFDVVSFLFLIFDKSSGPILVIVSNSVIIASCKHMCGVTNWVCTWKMVGCSAEGDVISLRKVRQFVVTVILLDGIFNLLVPMCLKGLISVFAGQFHVVLMLTSQSGDDINLVESVDWVEISSTQLEDLPLD</sequence>
<keyword evidence="3" id="KW-1185">Reference proteome</keyword>
<dbReference type="AlphaFoldDB" id="A0A835J0A2"/>
<comment type="caution">
    <text evidence="2">The sequence shown here is derived from an EMBL/GenBank/DDBJ whole genome shotgun (WGS) entry which is preliminary data.</text>
</comment>
<name>A0A835J0A2_9MAGN</name>
<reference evidence="2 3" key="1">
    <citation type="submission" date="2020-10" db="EMBL/GenBank/DDBJ databases">
        <title>The Coptis chinensis genome and diversification of protoberbering-type alkaloids.</title>
        <authorList>
            <person name="Wang B."/>
            <person name="Shu S."/>
            <person name="Song C."/>
            <person name="Liu Y."/>
        </authorList>
    </citation>
    <scope>NUCLEOTIDE SEQUENCE [LARGE SCALE GENOMIC DNA]</scope>
    <source>
        <strain evidence="2">HL-2020</strain>
        <tissue evidence="2">Leaf</tissue>
    </source>
</reference>
<dbReference type="EMBL" id="JADFTS010000001">
    <property type="protein sequence ID" value="KAF9625887.1"/>
    <property type="molecule type" value="Genomic_DNA"/>
</dbReference>
<evidence type="ECO:0000256" key="1">
    <source>
        <dbReference type="SAM" id="Phobius"/>
    </source>
</evidence>
<keyword evidence="1" id="KW-1133">Transmembrane helix</keyword>
<protein>
    <submittedName>
        <fullName evidence="2">Uncharacterized protein</fullName>
    </submittedName>
</protein>
<accession>A0A835J0A2</accession>
<feature type="transmembrane region" description="Helical" evidence="1">
    <location>
        <begin position="12"/>
        <end position="34"/>
    </location>
</feature>
<keyword evidence="1" id="KW-0812">Transmembrane</keyword>
<gene>
    <name evidence="2" type="ORF">IFM89_027664</name>
</gene>
<proteinExistence type="predicted"/>
<evidence type="ECO:0000313" key="2">
    <source>
        <dbReference type="EMBL" id="KAF9625887.1"/>
    </source>
</evidence>
<feature type="transmembrane region" description="Helical" evidence="1">
    <location>
        <begin position="87"/>
        <end position="106"/>
    </location>
</feature>